<evidence type="ECO:0000313" key="2">
    <source>
        <dbReference type="EMBL" id="QNN54485.1"/>
    </source>
</evidence>
<feature type="compositionally biased region" description="Basic and acidic residues" evidence="1">
    <location>
        <begin position="22"/>
        <end position="32"/>
    </location>
</feature>
<evidence type="ECO:0000313" key="3">
    <source>
        <dbReference type="Proteomes" id="UP000515947"/>
    </source>
</evidence>
<protein>
    <submittedName>
        <fullName evidence="2">Uncharacterized protein</fullName>
    </submittedName>
</protein>
<dbReference type="EMBL" id="CP060713">
    <property type="protein sequence ID" value="QNN54485.1"/>
    <property type="molecule type" value="Genomic_DNA"/>
</dbReference>
<name>A0A7G9RFW0_9ACTN</name>
<keyword evidence="3" id="KW-1185">Reference proteome</keyword>
<dbReference type="KEGG" id="nmes:H9L09_09335"/>
<sequence length="87" mass="8891">MSETSDETGTANNQAGTGTGTDRADKQLHEAPEVGLIADEDLPADLQPTDDNPLAQDPDQADSASEGGPGSGEETQVEGMPDLQQPG</sequence>
<dbReference type="Proteomes" id="UP000515947">
    <property type="component" value="Chromosome"/>
</dbReference>
<organism evidence="2 3">
    <name type="scientific">Nocardioides mesophilus</name>
    <dbReference type="NCBI Taxonomy" id="433659"/>
    <lineage>
        <taxon>Bacteria</taxon>
        <taxon>Bacillati</taxon>
        <taxon>Actinomycetota</taxon>
        <taxon>Actinomycetes</taxon>
        <taxon>Propionibacteriales</taxon>
        <taxon>Nocardioidaceae</taxon>
        <taxon>Nocardioides</taxon>
    </lineage>
</organism>
<dbReference type="AlphaFoldDB" id="A0A7G9RFW0"/>
<proteinExistence type="predicted"/>
<gene>
    <name evidence="2" type="ORF">H9L09_09335</name>
</gene>
<feature type="region of interest" description="Disordered" evidence="1">
    <location>
        <begin position="1"/>
        <end position="87"/>
    </location>
</feature>
<reference evidence="2 3" key="1">
    <citation type="submission" date="2020-08" db="EMBL/GenBank/DDBJ databases">
        <title>Genome sequence of Nocardioides mesophilus KACC 16243T.</title>
        <authorList>
            <person name="Hyun D.-W."/>
            <person name="Bae J.-W."/>
        </authorList>
    </citation>
    <scope>NUCLEOTIDE SEQUENCE [LARGE SCALE GENOMIC DNA]</scope>
    <source>
        <strain evidence="2 3">KACC 16243</strain>
    </source>
</reference>
<evidence type="ECO:0000256" key="1">
    <source>
        <dbReference type="SAM" id="MobiDB-lite"/>
    </source>
</evidence>
<accession>A0A7G9RFW0</accession>
<dbReference type="RefSeq" id="WP_187580325.1">
    <property type="nucleotide sequence ID" value="NZ_CP060713.1"/>
</dbReference>